<evidence type="ECO:0000313" key="3">
    <source>
        <dbReference type="Proteomes" id="UP000660729"/>
    </source>
</evidence>
<evidence type="ECO:0000259" key="1">
    <source>
        <dbReference type="Pfam" id="PF06985"/>
    </source>
</evidence>
<dbReference type="InterPro" id="IPR010730">
    <property type="entry name" value="HET"/>
</dbReference>
<name>A0A8H6R633_9PEZI</name>
<dbReference type="OrthoDB" id="3649134at2759"/>
<dbReference type="InterPro" id="IPR052895">
    <property type="entry name" value="HetReg/Transcr_Mod"/>
</dbReference>
<evidence type="ECO:0000313" key="2">
    <source>
        <dbReference type="EMBL" id="KAF7185925.1"/>
    </source>
</evidence>
<reference evidence="2" key="1">
    <citation type="submission" date="2020-04" db="EMBL/GenBank/DDBJ databases">
        <title>Draft genome resource of the tomato pathogen Pseudocercospora fuligena.</title>
        <authorList>
            <person name="Zaccaron A."/>
        </authorList>
    </citation>
    <scope>NUCLEOTIDE SEQUENCE</scope>
    <source>
        <strain evidence="2">PF001</strain>
    </source>
</reference>
<protein>
    <submittedName>
        <fullName evidence="2">Heterokaryon incompatibility protein 6, OR allele</fullName>
    </submittedName>
</protein>
<dbReference type="PANTHER" id="PTHR24148">
    <property type="entry name" value="ANKYRIN REPEAT DOMAIN-CONTAINING PROTEIN 39 HOMOLOG-RELATED"/>
    <property type="match status" value="1"/>
</dbReference>
<dbReference type="EMBL" id="JABCIY010000306">
    <property type="protein sequence ID" value="KAF7185925.1"/>
    <property type="molecule type" value="Genomic_DNA"/>
</dbReference>
<accession>A0A8H6R633</accession>
<dbReference type="Pfam" id="PF06985">
    <property type="entry name" value="HET"/>
    <property type="match status" value="1"/>
</dbReference>
<sequence>MSDFKRQPLTDPSNQIRLLQLPATRWAGGMHLQLSTWDLEKAPPYSAISYTWGPAGYPTRSVTINDQNMEVRQKCRFALLQARTRCPGEYVWIDSICINQDDLSEMSLQVAIMFDIYRGAKQVLACIGESSESSRRLAPVANIIGHMRIKHDLFKDLVTIPEAPGALMSLPLITILRGLGKETMLQLNQDLIAMSERGYWHRLWIVQEIAAGQAKVRILCGTDMISPIGLYLLTRHLDGPGYYRDPSSRLFDQIVTSTAYTRLSARSLDDIFIDYVDARCSDARDKIYGVLGLVDWKRYGLKPLMPDYTTSIWKLALQLIKYTRSIRLLWAFNISVETPELQELVHSRSLLLQDVRPSSTLLQQGYCLHDKLVHARNLVANIDLNSSKHLSLTAIDIAIDSRPNPGRKRAQNGTMNAWEAMCEEKSVSADILPKPVYVKQGIAALACAATLPGDYMINAGYEDVYLIVRHSEKVACKYDVVGQALVVNGYRLARETHPAWLSDPKLKSFVNDTGSASRCSCTDVPSQPAESFWADTKIRWTPEDAMLLAGQDLLPNREMRDVNGKFARLTTRTLIDPNGAIKVDRLVDTCAQCKRLRSFPA</sequence>
<feature type="domain" description="Heterokaryon incompatibility" evidence="1">
    <location>
        <begin position="45"/>
        <end position="208"/>
    </location>
</feature>
<keyword evidence="3" id="KW-1185">Reference proteome</keyword>
<comment type="caution">
    <text evidence="2">The sequence shown here is derived from an EMBL/GenBank/DDBJ whole genome shotgun (WGS) entry which is preliminary data.</text>
</comment>
<proteinExistence type="predicted"/>
<gene>
    <name evidence="2" type="ORF">HII31_12798</name>
</gene>
<dbReference type="Proteomes" id="UP000660729">
    <property type="component" value="Unassembled WGS sequence"/>
</dbReference>
<organism evidence="2 3">
    <name type="scientific">Pseudocercospora fuligena</name>
    <dbReference type="NCBI Taxonomy" id="685502"/>
    <lineage>
        <taxon>Eukaryota</taxon>
        <taxon>Fungi</taxon>
        <taxon>Dikarya</taxon>
        <taxon>Ascomycota</taxon>
        <taxon>Pezizomycotina</taxon>
        <taxon>Dothideomycetes</taxon>
        <taxon>Dothideomycetidae</taxon>
        <taxon>Mycosphaerellales</taxon>
        <taxon>Mycosphaerellaceae</taxon>
        <taxon>Pseudocercospora</taxon>
    </lineage>
</organism>
<dbReference type="AlphaFoldDB" id="A0A8H6R633"/>
<dbReference type="PANTHER" id="PTHR24148:SF73">
    <property type="entry name" value="HET DOMAIN PROTEIN (AFU_ORTHOLOGUE AFUA_8G01020)"/>
    <property type="match status" value="1"/>
</dbReference>